<keyword evidence="2" id="KW-1185">Reference proteome</keyword>
<evidence type="ECO:0000313" key="2">
    <source>
        <dbReference type="Proteomes" id="UP000040576"/>
    </source>
</evidence>
<dbReference type="InterPro" id="IPR010106">
    <property type="entry name" value="RpnA"/>
</dbReference>
<dbReference type="PANTHER" id="PTHR41317">
    <property type="entry name" value="PD-(D_E)XK NUCLEASE FAMILY TRANSPOSASE"/>
    <property type="match status" value="1"/>
</dbReference>
<protein>
    <recommendedName>
        <fullName evidence="3">Transposase</fullName>
    </recommendedName>
</protein>
<sequence length="146" mass="16960">MPKFVRQDKENLIHPNDRMAKWIRFLTNEDDARWEEMANQDPIIENAVDMLRTVSMDREARMLAEAREKALKDINTIRGEGIEEGIKKGIEKGRKEGIREGIEKGIKEGKREIAKKMLMEGADINFIVKMTELTESEVLELKDEMN</sequence>
<organism evidence="1 2">
    <name type="scientific">Caldibacillus thermoamylovorans</name>
    <dbReference type="NCBI Taxonomy" id="35841"/>
    <lineage>
        <taxon>Bacteria</taxon>
        <taxon>Bacillati</taxon>
        <taxon>Bacillota</taxon>
        <taxon>Bacilli</taxon>
        <taxon>Bacillales</taxon>
        <taxon>Bacillaceae</taxon>
        <taxon>Caldibacillus</taxon>
    </lineage>
</organism>
<evidence type="ECO:0000313" key="1">
    <source>
        <dbReference type="EMBL" id="CEE02295.1"/>
    </source>
</evidence>
<dbReference type="NCBIfam" id="TIGR01784">
    <property type="entry name" value="T_den_put_tspse"/>
    <property type="match status" value="1"/>
</dbReference>
<dbReference type="EMBL" id="CCRF01000068">
    <property type="protein sequence ID" value="CEE02295.1"/>
    <property type="molecule type" value="Genomic_DNA"/>
</dbReference>
<gene>
    <name evidence="1" type="ORF">BT1A1_2477</name>
</gene>
<dbReference type="PANTHER" id="PTHR41317:SF1">
    <property type="entry name" value="PD-(D_E)XK NUCLEASE FAMILY TRANSPOSASE"/>
    <property type="match status" value="1"/>
</dbReference>
<name>A0A090J349_9BACI</name>
<dbReference type="Proteomes" id="UP000040576">
    <property type="component" value="Unassembled WGS sequence"/>
</dbReference>
<dbReference type="Pfam" id="PF12784">
    <property type="entry name" value="PDDEXK_2"/>
    <property type="match status" value="1"/>
</dbReference>
<reference evidence="1 2" key="1">
    <citation type="submission" date="2014-07" db="EMBL/GenBank/DDBJ databases">
        <authorList>
            <person name="Wibberg Daniel"/>
        </authorList>
    </citation>
    <scope>NUCLEOTIDE SEQUENCE [LARGE SCALE GENOMIC DNA]</scope>
</reference>
<proteinExistence type="predicted"/>
<accession>A0A090J349</accession>
<evidence type="ECO:0008006" key="3">
    <source>
        <dbReference type="Google" id="ProtNLM"/>
    </source>
</evidence>
<dbReference type="AlphaFoldDB" id="A0A090J349"/>